<feature type="compositionally biased region" description="Low complexity" evidence="5">
    <location>
        <begin position="1"/>
        <end position="18"/>
    </location>
</feature>
<gene>
    <name evidence="8" type="ORF">VFPPC_09055</name>
</gene>
<dbReference type="Proteomes" id="UP000078397">
    <property type="component" value="Unassembled WGS sequence"/>
</dbReference>
<sequence>MPASHHGAASASTSGVVPVPTPERRVIHGDSLNNDYFTDNDAPDIDLLSRSLPTSGPVLEPEPADLAMLRPVTSNQSHIPIHDDEQAVIHEAAPSERSPLLRPRTSSAALSSTSLLSDSDPILFLNGTSPSRFWYIFSQILAVQFIGCFDGTIMASSHPVITSYFGAANSASWLSTAFLLTSTAFQPLLGRLSDAVGRKPLFLGSLVVFGLATLWCALADSIEGFIAARAFCGLGAGGSMTLGSIITSDLVPIERRGAYQSYMNIVYGVGSALGAALGGAMAEALGWRWEFGVQIPPLVLCLCVSWVAIPDDLGVMGERKTVMQAVREFDARGSLLLTLSVSFLILGLNLGGNVIPWSHPFVITSLAIFAVCFPTFIWVESRVLKPIMPLRLIQQSPRANLIFSNSIAALLSNAIFFNIPLYFQAVLLMSATDSGLRLVIPTLISSFFGALTGFAITWTRRLKWPLVCGTTLYVLGTICLFSLRRGLPALAYFLTLLPSSIGGGFQFPGTFMAILASSPQSEQAVVSSTLILWRSLGMVLGVAVSSLCVQNALVVYLDEFVSGDRKDSVIREVRASVEAVVRLEEPYREQVIRAYEASLRLTFGLCVVLAVVSVAIVVPVRLKRLPARKVRKSGH</sequence>
<dbReference type="SUPFAM" id="SSF103473">
    <property type="entry name" value="MFS general substrate transporter"/>
    <property type="match status" value="1"/>
</dbReference>
<dbReference type="PANTHER" id="PTHR23501">
    <property type="entry name" value="MAJOR FACILITATOR SUPERFAMILY"/>
    <property type="match status" value="1"/>
</dbReference>
<protein>
    <submittedName>
        <fullName evidence="8">Vacuolar basic amino acid transporter 1</fullName>
    </submittedName>
</protein>
<feature type="transmembrane region" description="Helical" evidence="6">
    <location>
        <begin position="329"/>
        <end position="351"/>
    </location>
</feature>
<feature type="transmembrane region" description="Helical" evidence="6">
    <location>
        <begin position="464"/>
        <end position="483"/>
    </location>
</feature>
<reference evidence="8 9" key="1">
    <citation type="journal article" date="2016" name="PLoS Pathog.">
        <title>Biosynthesis of antibiotic leucinostatins in bio-control fungus Purpureocillium lilacinum and their inhibition on phytophthora revealed by genome mining.</title>
        <authorList>
            <person name="Wang G."/>
            <person name="Liu Z."/>
            <person name="Lin R."/>
            <person name="Li E."/>
            <person name="Mao Z."/>
            <person name="Ling J."/>
            <person name="Yang Y."/>
            <person name="Yin W.B."/>
            <person name="Xie B."/>
        </authorList>
    </citation>
    <scope>NUCLEOTIDE SEQUENCE [LARGE SCALE GENOMIC DNA]</scope>
    <source>
        <strain evidence="8">170</strain>
    </source>
</reference>
<dbReference type="Gene3D" id="1.20.1250.20">
    <property type="entry name" value="MFS general substrate transporter like domains"/>
    <property type="match status" value="1"/>
</dbReference>
<dbReference type="InterPro" id="IPR011701">
    <property type="entry name" value="MFS"/>
</dbReference>
<feature type="transmembrane region" description="Helical" evidence="6">
    <location>
        <begin position="226"/>
        <end position="253"/>
    </location>
</feature>
<evidence type="ECO:0000313" key="8">
    <source>
        <dbReference type="EMBL" id="OAQ63168.2"/>
    </source>
</evidence>
<feature type="region of interest" description="Disordered" evidence="5">
    <location>
        <begin position="1"/>
        <end position="25"/>
    </location>
</feature>
<feature type="transmembrane region" description="Helical" evidence="6">
    <location>
        <begin position="435"/>
        <end position="457"/>
    </location>
</feature>
<dbReference type="KEGG" id="pchm:VFPPC_09055"/>
<dbReference type="PROSITE" id="PS00216">
    <property type="entry name" value="SUGAR_TRANSPORT_1"/>
    <property type="match status" value="1"/>
</dbReference>
<keyword evidence="3 6" id="KW-1133">Transmembrane helix</keyword>
<dbReference type="AlphaFoldDB" id="A0A179FCT5"/>
<feature type="transmembrane region" description="Helical" evidence="6">
    <location>
        <begin position="291"/>
        <end position="309"/>
    </location>
</feature>
<proteinExistence type="predicted"/>
<feature type="transmembrane region" description="Helical" evidence="6">
    <location>
        <begin position="265"/>
        <end position="285"/>
    </location>
</feature>
<dbReference type="EMBL" id="LSBJ02000006">
    <property type="protein sequence ID" value="OAQ63168.2"/>
    <property type="molecule type" value="Genomic_DNA"/>
</dbReference>
<dbReference type="Pfam" id="PF07690">
    <property type="entry name" value="MFS_1"/>
    <property type="match status" value="1"/>
</dbReference>
<evidence type="ECO:0000256" key="6">
    <source>
        <dbReference type="SAM" id="Phobius"/>
    </source>
</evidence>
<comment type="subcellular location">
    <subcellularLocation>
        <location evidence="1">Membrane</location>
        <topology evidence="1">Multi-pass membrane protein</topology>
    </subcellularLocation>
</comment>
<dbReference type="GO" id="GO:0015174">
    <property type="term" value="F:basic amino acid transmembrane transporter activity"/>
    <property type="evidence" value="ECO:0007669"/>
    <property type="project" value="TreeGrafter"/>
</dbReference>
<dbReference type="InterPro" id="IPR005829">
    <property type="entry name" value="Sugar_transporter_CS"/>
</dbReference>
<keyword evidence="4 6" id="KW-0472">Membrane</keyword>
<evidence type="ECO:0000256" key="1">
    <source>
        <dbReference type="ARBA" id="ARBA00004141"/>
    </source>
</evidence>
<dbReference type="RefSeq" id="XP_022284213.1">
    <property type="nucleotide sequence ID" value="XM_022428638.1"/>
</dbReference>
<dbReference type="PANTHER" id="PTHR23501:SF67">
    <property type="entry name" value="MFS MULTIDRUG EFFLUX TRANSPORTER (EUROFUNG)"/>
    <property type="match status" value="1"/>
</dbReference>
<comment type="caution">
    <text evidence="8">The sequence shown here is derived from an EMBL/GenBank/DDBJ whole genome shotgun (WGS) entry which is preliminary data.</text>
</comment>
<evidence type="ECO:0000259" key="7">
    <source>
        <dbReference type="PROSITE" id="PS50850"/>
    </source>
</evidence>
<evidence type="ECO:0000256" key="4">
    <source>
        <dbReference type="ARBA" id="ARBA00023136"/>
    </source>
</evidence>
<dbReference type="Gene3D" id="1.20.1720.10">
    <property type="entry name" value="Multidrug resistance protein D"/>
    <property type="match status" value="1"/>
</dbReference>
<accession>A0A179FCT5</accession>
<feature type="transmembrane region" description="Helical" evidence="6">
    <location>
        <begin position="201"/>
        <end position="220"/>
    </location>
</feature>
<evidence type="ECO:0000256" key="2">
    <source>
        <dbReference type="ARBA" id="ARBA00022692"/>
    </source>
</evidence>
<feature type="transmembrane region" description="Helical" evidence="6">
    <location>
        <begin position="536"/>
        <end position="557"/>
    </location>
</feature>
<dbReference type="OrthoDB" id="419537at2759"/>
<feature type="transmembrane region" description="Helical" evidence="6">
    <location>
        <begin position="601"/>
        <end position="622"/>
    </location>
</feature>
<dbReference type="PROSITE" id="PS50850">
    <property type="entry name" value="MFS"/>
    <property type="match status" value="1"/>
</dbReference>
<feature type="transmembrane region" description="Helical" evidence="6">
    <location>
        <begin position="400"/>
        <end position="423"/>
    </location>
</feature>
<feature type="domain" description="Major facilitator superfamily (MFS) profile" evidence="7">
    <location>
        <begin position="136"/>
        <end position="622"/>
    </location>
</feature>
<evidence type="ECO:0000256" key="3">
    <source>
        <dbReference type="ARBA" id="ARBA00022989"/>
    </source>
</evidence>
<evidence type="ECO:0000256" key="5">
    <source>
        <dbReference type="SAM" id="MobiDB-lite"/>
    </source>
</evidence>
<feature type="transmembrane region" description="Helical" evidence="6">
    <location>
        <begin position="133"/>
        <end position="155"/>
    </location>
</feature>
<evidence type="ECO:0000313" key="9">
    <source>
        <dbReference type="Proteomes" id="UP000078397"/>
    </source>
</evidence>
<feature type="transmembrane region" description="Helical" evidence="6">
    <location>
        <begin position="357"/>
        <end position="379"/>
    </location>
</feature>
<name>A0A179FCT5_METCM</name>
<dbReference type="InterPro" id="IPR036259">
    <property type="entry name" value="MFS_trans_sf"/>
</dbReference>
<dbReference type="GO" id="GO:0000329">
    <property type="term" value="C:fungal-type vacuole membrane"/>
    <property type="evidence" value="ECO:0007669"/>
    <property type="project" value="TreeGrafter"/>
</dbReference>
<dbReference type="InterPro" id="IPR020846">
    <property type="entry name" value="MFS_dom"/>
</dbReference>
<keyword evidence="2 6" id="KW-0812">Transmembrane</keyword>
<keyword evidence="9" id="KW-1185">Reference proteome</keyword>
<feature type="transmembrane region" description="Helical" evidence="6">
    <location>
        <begin position="489"/>
        <end position="515"/>
    </location>
</feature>
<dbReference type="GeneID" id="28851650"/>
<organism evidence="8 9">
    <name type="scientific">Pochonia chlamydosporia 170</name>
    <dbReference type="NCBI Taxonomy" id="1380566"/>
    <lineage>
        <taxon>Eukaryota</taxon>
        <taxon>Fungi</taxon>
        <taxon>Dikarya</taxon>
        <taxon>Ascomycota</taxon>
        <taxon>Pezizomycotina</taxon>
        <taxon>Sordariomycetes</taxon>
        <taxon>Hypocreomycetidae</taxon>
        <taxon>Hypocreales</taxon>
        <taxon>Clavicipitaceae</taxon>
        <taxon>Pochonia</taxon>
    </lineage>
</organism>